<protein>
    <recommendedName>
        <fullName evidence="2">Asparagine synthetase domain-containing protein</fullName>
    </recommendedName>
</protein>
<dbReference type="EMBL" id="CACVAY010000025">
    <property type="protein sequence ID" value="CAA6805131.1"/>
    <property type="molecule type" value="Genomic_DNA"/>
</dbReference>
<evidence type="ECO:0008006" key="2">
    <source>
        <dbReference type="Google" id="ProtNLM"/>
    </source>
</evidence>
<evidence type="ECO:0000313" key="1">
    <source>
        <dbReference type="EMBL" id="CAA6805131.1"/>
    </source>
</evidence>
<accession>A0A6S6SJQ2</accession>
<dbReference type="AlphaFoldDB" id="A0A6S6SJQ2"/>
<dbReference type="Gene3D" id="3.40.50.620">
    <property type="entry name" value="HUPs"/>
    <property type="match status" value="1"/>
</dbReference>
<name>A0A6S6SJQ2_9GAMM</name>
<organism evidence="1">
    <name type="scientific">uncultured Thiotrichaceae bacterium</name>
    <dbReference type="NCBI Taxonomy" id="298394"/>
    <lineage>
        <taxon>Bacteria</taxon>
        <taxon>Pseudomonadati</taxon>
        <taxon>Pseudomonadota</taxon>
        <taxon>Gammaproteobacteria</taxon>
        <taxon>Thiotrichales</taxon>
        <taxon>Thiotrichaceae</taxon>
        <taxon>environmental samples</taxon>
    </lineage>
</organism>
<dbReference type="InterPro" id="IPR014729">
    <property type="entry name" value="Rossmann-like_a/b/a_fold"/>
</dbReference>
<sequence>MISFSSLWIKAYQLIMEYTPSTLASTFSPNTLIRQYVICQRLSLIPEGWIRESLGEFWLGVHPDLPVNHGLSENSRFRVCFLGDVIDPFAGKFNCPSLEDHPQVIQSFDDFEAYLHRLSGRFVCVVTNGESTRIYLDASGSLPLVFDVSQQIASSSLMVIPYGGEVDDDSALIELFKFHQQNGIYPFGLTPRKKIKRVLPNHYLCLDSWCVIRHWPSCSFKKEPDRTDLAEKVGGLLESTISTILKQGYKPYMSLTAGVDSRTLLACTLPKYRQNIHYFTWELPDATAMQDVATASSVSRGCGVKYSSYPYKVAKRKDQLKWLYRTSLSIGEVRGQSITTTVSQMDAKQPYIAGNVSLITLGKYWREGDDKLETLAAKDVVQRLRIPESASILQAAEEWLSSLPSLSVREVTDLLYLEQRVGCWGSEIGSGHADGPFHIYPLSNRKIFEWSLQAQGSQVERSQKALFTGVIRLKSPDLLRWAFNGRE</sequence>
<gene>
    <name evidence="1" type="ORF">HELGO_WM11743</name>
</gene>
<proteinExistence type="predicted"/>
<reference evidence="1" key="1">
    <citation type="submission" date="2020-01" db="EMBL/GenBank/DDBJ databases">
        <authorList>
            <person name="Meier V. D."/>
            <person name="Meier V D."/>
        </authorList>
    </citation>
    <scope>NUCLEOTIDE SEQUENCE</scope>
    <source>
        <strain evidence="1">HLG_WM_MAG_07</strain>
    </source>
</reference>